<dbReference type="EMBL" id="PEOG01000029">
    <property type="protein sequence ID" value="PIM52910.1"/>
    <property type="molecule type" value="Genomic_DNA"/>
</dbReference>
<feature type="transmembrane region" description="Helical" evidence="1">
    <location>
        <begin position="21"/>
        <end position="38"/>
    </location>
</feature>
<feature type="transmembrane region" description="Helical" evidence="1">
    <location>
        <begin position="111"/>
        <end position="131"/>
    </location>
</feature>
<feature type="transmembrane region" description="Helical" evidence="1">
    <location>
        <begin position="151"/>
        <end position="180"/>
    </location>
</feature>
<reference evidence="2 3" key="1">
    <citation type="submission" date="2017-11" db="EMBL/GenBank/DDBJ databases">
        <title>Draft genome sequence of Mitsuaria sp. HWN-4.</title>
        <authorList>
            <person name="Gundlapally S.R."/>
        </authorList>
    </citation>
    <scope>NUCLEOTIDE SEQUENCE [LARGE SCALE GENOMIC DNA]</scope>
    <source>
        <strain evidence="2 3">HWN-4</strain>
    </source>
</reference>
<keyword evidence="1" id="KW-1133">Transmembrane helix</keyword>
<evidence type="ECO:0000313" key="3">
    <source>
        <dbReference type="Proteomes" id="UP000231501"/>
    </source>
</evidence>
<keyword evidence="3" id="KW-1185">Reference proteome</keyword>
<keyword evidence="1" id="KW-0472">Membrane</keyword>
<evidence type="ECO:0000256" key="1">
    <source>
        <dbReference type="SAM" id="Phobius"/>
    </source>
</evidence>
<accession>A0A2G9C8Z4</accession>
<proteinExistence type="predicted"/>
<gene>
    <name evidence="2" type="ORF">CS062_12420</name>
</gene>
<sequence>MMKPINKQELDALNVDMVKRFIGLYVGAFLFVVLFLGIDTGQFMDAPSQWIPAVRRLRENAHIGATPAAFAFVSWAAILLWPAAVFFCVGAKLYERTVYVRRTTGAARGSAPYWAALLLWALLAACYFGAIDPLGSSQGSLLVAWGLRTSVGLLVVGPLAFVGLTVIAAFNLFITFVYPIKRIFDKEFK</sequence>
<evidence type="ECO:0000313" key="2">
    <source>
        <dbReference type="EMBL" id="PIM52910.1"/>
    </source>
</evidence>
<organism evidence="2 3">
    <name type="scientific">Roseateles chitinivorans</name>
    <dbReference type="NCBI Taxonomy" id="2917965"/>
    <lineage>
        <taxon>Bacteria</taxon>
        <taxon>Pseudomonadati</taxon>
        <taxon>Pseudomonadota</taxon>
        <taxon>Betaproteobacteria</taxon>
        <taxon>Burkholderiales</taxon>
        <taxon>Sphaerotilaceae</taxon>
        <taxon>Roseateles</taxon>
    </lineage>
</organism>
<dbReference type="AlphaFoldDB" id="A0A2G9C8Z4"/>
<dbReference type="Proteomes" id="UP000231501">
    <property type="component" value="Unassembled WGS sequence"/>
</dbReference>
<comment type="caution">
    <text evidence="2">The sequence shown here is derived from an EMBL/GenBank/DDBJ whole genome shotgun (WGS) entry which is preliminary data.</text>
</comment>
<name>A0A2G9C8Z4_9BURK</name>
<feature type="transmembrane region" description="Helical" evidence="1">
    <location>
        <begin position="68"/>
        <end position="90"/>
    </location>
</feature>
<protein>
    <submittedName>
        <fullName evidence="2">Uncharacterized protein</fullName>
    </submittedName>
</protein>
<keyword evidence="1" id="KW-0812">Transmembrane</keyword>